<dbReference type="Proteomes" id="UP000182842">
    <property type="component" value="Unassembled WGS sequence"/>
</dbReference>
<reference evidence="1 4" key="2">
    <citation type="submission" date="2017-12" db="EMBL/GenBank/DDBJ databases">
        <title>Bifidobacterium longum APC/DPC strains.</title>
        <authorList>
            <person name="Arboleya S."/>
        </authorList>
    </citation>
    <scope>NUCLEOTIDE SEQUENCE [LARGE SCALE GENOMIC DNA]</scope>
    <source>
        <strain evidence="1 4">APC1503</strain>
    </source>
</reference>
<comment type="caution">
    <text evidence="1">The sequence shown here is derived from an EMBL/GenBank/DDBJ whole genome shotgun (WGS) entry which is preliminary data.</text>
</comment>
<accession>A0A2N0SW40</accession>
<evidence type="ECO:0000313" key="3">
    <source>
        <dbReference type="Proteomes" id="UP000182842"/>
    </source>
</evidence>
<dbReference type="EMBL" id="FNRW01000002">
    <property type="protein sequence ID" value="SEB38096.1"/>
    <property type="molecule type" value="Genomic_DNA"/>
</dbReference>
<dbReference type="Proteomes" id="UP000232654">
    <property type="component" value="Unassembled WGS sequence"/>
</dbReference>
<protein>
    <submittedName>
        <fullName evidence="1">Uncharacterized protein</fullName>
    </submittedName>
</protein>
<proteinExistence type="predicted"/>
<evidence type="ECO:0000313" key="4">
    <source>
        <dbReference type="Proteomes" id="UP000232654"/>
    </source>
</evidence>
<dbReference type="EMBL" id="PJDT01000013">
    <property type="protein sequence ID" value="PKC89677.1"/>
    <property type="molecule type" value="Genomic_DNA"/>
</dbReference>
<reference evidence="2 3" key="1">
    <citation type="submission" date="2016-10" db="EMBL/GenBank/DDBJ databases">
        <authorList>
            <person name="Varghese N."/>
            <person name="Submissions S."/>
        </authorList>
    </citation>
    <scope>NUCLEOTIDE SEQUENCE [LARGE SCALE GENOMIC DNA]</scope>
    <source>
        <strain evidence="2 3">DSM 20219</strain>
    </source>
</reference>
<dbReference type="AlphaFoldDB" id="A0A2N0SW40"/>
<evidence type="ECO:0000313" key="2">
    <source>
        <dbReference type="EMBL" id="SEB38096.1"/>
    </source>
</evidence>
<sequence length="43" mass="4945">MALRFLSTKEVSERLGVKNASVYKLPEPDVYMALLKVSYLNNR</sequence>
<name>A0A2N0SW40_BIFLN</name>
<organism evidence="1 4">
    <name type="scientific">Bifidobacterium longum</name>
    <dbReference type="NCBI Taxonomy" id="216816"/>
    <lineage>
        <taxon>Bacteria</taxon>
        <taxon>Bacillati</taxon>
        <taxon>Actinomycetota</taxon>
        <taxon>Actinomycetes</taxon>
        <taxon>Bifidobacteriales</taxon>
        <taxon>Bifidobacteriaceae</taxon>
        <taxon>Bifidobacterium</taxon>
    </lineage>
</organism>
<evidence type="ECO:0000313" key="1">
    <source>
        <dbReference type="EMBL" id="PKC89677.1"/>
    </source>
</evidence>
<gene>
    <name evidence="1" type="ORF">APC1503_0909</name>
    <name evidence="2" type="ORF">SAMN04489748_0790</name>
</gene>